<evidence type="ECO:0000313" key="2">
    <source>
        <dbReference type="Proteomes" id="UP000837857"/>
    </source>
</evidence>
<organism evidence="1 2">
    <name type="scientific">Iphiclides podalirius</name>
    <name type="common">scarce swallowtail</name>
    <dbReference type="NCBI Taxonomy" id="110791"/>
    <lineage>
        <taxon>Eukaryota</taxon>
        <taxon>Metazoa</taxon>
        <taxon>Ecdysozoa</taxon>
        <taxon>Arthropoda</taxon>
        <taxon>Hexapoda</taxon>
        <taxon>Insecta</taxon>
        <taxon>Pterygota</taxon>
        <taxon>Neoptera</taxon>
        <taxon>Endopterygota</taxon>
        <taxon>Lepidoptera</taxon>
        <taxon>Glossata</taxon>
        <taxon>Ditrysia</taxon>
        <taxon>Papilionoidea</taxon>
        <taxon>Papilionidae</taxon>
        <taxon>Papilioninae</taxon>
        <taxon>Iphiclides</taxon>
    </lineage>
</organism>
<reference evidence="1" key="1">
    <citation type="submission" date="2022-03" db="EMBL/GenBank/DDBJ databases">
        <authorList>
            <person name="Martin H S."/>
        </authorList>
    </citation>
    <scope>NUCLEOTIDE SEQUENCE</scope>
</reference>
<protein>
    <submittedName>
        <fullName evidence="1">Uncharacterized protein</fullName>
    </submittedName>
</protein>
<accession>A0ABN8IYR1</accession>
<evidence type="ECO:0000313" key="1">
    <source>
        <dbReference type="EMBL" id="CAH2068166.1"/>
    </source>
</evidence>
<keyword evidence="2" id="KW-1185">Reference proteome</keyword>
<sequence>MIDRADEPLFSGSRNAQRVQRACKQLGPLFLRSLVFRSTGNGIRFCRVIADLALMSLHFPAKTKDASLGTDRRRLENRPRTSRPRELVRVISSRCAPFCGETTLLTIITPMTDSQL</sequence>
<dbReference type="EMBL" id="OW152817">
    <property type="protein sequence ID" value="CAH2068166.1"/>
    <property type="molecule type" value="Genomic_DNA"/>
</dbReference>
<name>A0ABN8IYR1_9NEOP</name>
<feature type="non-terminal residue" evidence="1">
    <location>
        <position position="116"/>
    </location>
</feature>
<dbReference type="Proteomes" id="UP000837857">
    <property type="component" value="Chromosome 5"/>
</dbReference>
<proteinExistence type="predicted"/>
<gene>
    <name evidence="1" type="ORF">IPOD504_LOCUS14092</name>
</gene>